<dbReference type="PANTHER" id="PTHR43818">
    <property type="entry name" value="BCDNA.GH03377"/>
    <property type="match status" value="1"/>
</dbReference>
<sequence length="363" mass="38280">MSMGVGIIGAGVISDTYLANLNGFGDVSVRFVADLDTARAAAQATRHDVADSGTVAQLLERDDVELVVNLTVPAAHAEVGSAVLESGRHLWQEKPLATNRTDAAKLLELAEANGLRVACAPDTVLGPGIQTARRAVESGRIGRPITGLALFQSRGPDAWHPGPEFLFQAGAGPLFDIGPYYLTTLALVFGPVRRVTATGTRARTRRTIQAGPRAGTVFDVTEPTTVNALIEFVDGGSAQLLMSFDSGVSRTCVEVTAEHGSLILPDPNGFDGDTRLCSVSDAEELTFPAAGHTATRGIGVLDLARSIRAGVPERAGGRLAYHVLDVMVAVDEAARRGEPVAVESRFDPIPLLPDDWDPFARTL</sequence>
<dbReference type="Gene3D" id="3.30.360.10">
    <property type="entry name" value="Dihydrodipicolinate Reductase, domain 2"/>
    <property type="match status" value="1"/>
</dbReference>
<accession>A0A543ASX1</accession>
<dbReference type="InParanoid" id="A0A543ASX1"/>
<dbReference type="Gene3D" id="3.40.50.720">
    <property type="entry name" value="NAD(P)-binding Rossmann-like Domain"/>
    <property type="match status" value="1"/>
</dbReference>
<dbReference type="RefSeq" id="WP_142035924.1">
    <property type="nucleotide sequence ID" value="NZ_JBHTGS010000001.1"/>
</dbReference>
<dbReference type="GO" id="GO:0000166">
    <property type="term" value="F:nucleotide binding"/>
    <property type="evidence" value="ECO:0007669"/>
    <property type="project" value="InterPro"/>
</dbReference>
<dbReference type="InterPro" id="IPR000683">
    <property type="entry name" value="Gfo/Idh/MocA-like_OxRdtase_N"/>
</dbReference>
<proteinExistence type="predicted"/>
<evidence type="ECO:0000313" key="5">
    <source>
        <dbReference type="Proteomes" id="UP000317043"/>
    </source>
</evidence>
<comment type="caution">
    <text evidence="4">The sequence shown here is derived from an EMBL/GenBank/DDBJ whole genome shotgun (WGS) entry which is preliminary data.</text>
</comment>
<name>A0A543ASX1_9ACTN</name>
<dbReference type="AlphaFoldDB" id="A0A543ASX1"/>
<organism evidence="4 5">
    <name type="scientific">Stackebrandtia endophytica</name>
    <dbReference type="NCBI Taxonomy" id="1496996"/>
    <lineage>
        <taxon>Bacteria</taxon>
        <taxon>Bacillati</taxon>
        <taxon>Actinomycetota</taxon>
        <taxon>Actinomycetes</taxon>
        <taxon>Glycomycetales</taxon>
        <taxon>Glycomycetaceae</taxon>
        <taxon>Stackebrandtia</taxon>
    </lineage>
</organism>
<dbReference type="GO" id="GO:0016491">
    <property type="term" value="F:oxidoreductase activity"/>
    <property type="evidence" value="ECO:0007669"/>
    <property type="project" value="UniProtKB-KW"/>
</dbReference>
<dbReference type="Pfam" id="PF01408">
    <property type="entry name" value="GFO_IDH_MocA"/>
    <property type="match status" value="1"/>
</dbReference>
<gene>
    <name evidence="4" type="ORF">FB566_1190</name>
</gene>
<dbReference type="Pfam" id="PF22725">
    <property type="entry name" value="GFO_IDH_MocA_C3"/>
    <property type="match status" value="1"/>
</dbReference>
<evidence type="ECO:0000313" key="4">
    <source>
        <dbReference type="EMBL" id="TQL75679.1"/>
    </source>
</evidence>
<evidence type="ECO:0000256" key="1">
    <source>
        <dbReference type="ARBA" id="ARBA00023002"/>
    </source>
</evidence>
<dbReference type="InterPro" id="IPR055170">
    <property type="entry name" value="GFO_IDH_MocA-like_dom"/>
</dbReference>
<dbReference type="EMBL" id="VFOW01000001">
    <property type="protein sequence ID" value="TQL75679.1"/>
    <property type="molecule type" value="Genomic_DNA"/>
</dbReference>
<feature type="domain" description="Gfo/Idh/MocA-like oxidoreductase N-terminal" evidence="2">
    <location>
        <begin position="4"/>
        <end position="118"/>
    </location>
</feature>
<keyword evidence="1" id="KW-0560">Oxidoreductase</keyword>
<dbReference type="SUPFAM" id="SSF51735">
    <property type="entry name" value="NAD(P)-binding Rossmann-fold domains"/>
    <property type="match status" value="1"/>
</dbReference>
<dbReference type="Proteomes" id="UP000317043">
    <property type="component" value="Unassembled WGS sequence"/>
</dbReference>
<dbReference type="SUPFAM" id="SSF55347">
    <property type="entry name" value="Glyceraldehyde-3-phosphate dehydrogenase-like, C-terminal domain"/>
    <property type="match status" value="1"/>
</dbReference>
<feature type="domain" description="GFO/IDH/MocA-like oxidoreductase" evidence="3">
    <location>
        <begin position="129"/>
        <end position="262"/>
    </location>
</feature>
<evidence type="ECO:0000259" key="3">
    <source>
        <dbReference type="Pfam" id="PF22725"/>
    </source>
</evidence>
<protein>
    <submittedName>
        <fullName evidence="4">Putative dehydrogenase</fullName>
    </submittedName>
</protein>
<evidence type="ECO:0000259" key="2">
    <source>
        <dbReference type="Pfam" id="PF01408"/>
    </source>
</evidence>
<dbReference type="OrthoDB" id="9815825at2"/>
<keyword evidence="5" id="KW-1185">Reference proteome</keyword>
<dbReference type="InterPro" id="IPR050463">
    <property type="entry name" value="Gfo/Idh/MocA_oxidrdct_glycsds"/>
</dbReference>
<dbReference type="PANTHER" id="PTHR43818:SF11">
    <property type="entry name" value="BCDNA.GH03377"/>
    <property type="match status" value="1"/>
</dbReference>
<reference evidence="4 5" key="1">
    <citation type="submission" date="2019-06" db="EMBL/GenBank/DDBJ databases">
        <title>Sequencing the genomes of 1000 actinobacteria strains.</title>
        <authorList>
            <person name="Klenk H.-P."/>
        </authorList>
    </citation>
    <scope>NUCLEOTIDE SEQUENCE [LARGE SCALE GENOMIC DNA]</scope>
    <source>
        <strain evidence="4 5">DSM 45928</strain>
    </source>
</reference>
<dbReference type="InterPro" id="IPR036291">
    <property type="entry name" value="NAD(P)-bd_dom_sf"/>
</dbReference>